<organism evidence="1 2">
    <name type="scientific">Olivibacter oleidegradans</name>
    <dbReference type="NCBI Taxonomy" id="760123"/>
    <lineage>
        <taxon>Bacteria</taxon>
        <taxon>Pseudomonadati</taxon>
        <taxon>Bacteroidota</taxon>
        <taxon>Sphingobacteriia</taxon>
        <taxon>Sphingobacteriales</taxon>
        <taxon>Sphingobacteriaceae</taxon>
        <taxon>Olivibacter</taxon>
    </lineage>
</organism>
<dbReference type="Pfam" id="PF09365">
    <property type="entry name" value="DUF2461"/>
    <property type="match status" value="1"/>
</dbReference>
<protein>
    <submittedName>
        <fullName evidence="1">DUF2461 domain-containing protein</fullName>
    </submittedName>
</protein>
<evidence type="ECO:0000313" key="2">
    <source>
        <dbReference type="Proteomes" id="UP001589774"/>
    </source>
</evidence>
<accession>A0ABV6HFQ4</accession>
<dbReference type="InterPro" id="IPR012808">
    <property type="entry name" value="CHP02453"/>
</dbReference>
<gene>
    <name evidence="1" type="ORF">ACFFI0_03990</name>
</gene>
<dbReference type="Proteomes" id="UP001589774">
    <property type="component" value="Unassembled WGS sequence"/>
</dbReference>
<keyword evidence="2" id="KW-1185">Reference proteome</keyword>
<dbReference type="PANTHER" id="PTHR36452">
    <property type="entry name" value="CHROMOSOME 12, WHOLE GENOME SHOTGUN SEQUENCE"/>
    <property type="match status" value="1"/>
</dbReference>
<evidence type="ECO:0000313" key="1">
    <source>
        <dbReference type="EMBL" id="MFC0317452.1"/>
    </source>
</evidence>
<dbReference type="PANTHER" id="PTHR36452:SF1">
    <property type="entry name" value="DUF2461 DOMAIN-CONTAINING PROTEIN"/>
    <property type="match status" value="1"/>
</dbReference>
<proteinExistence type="predicted"/>
<sequence length="224" mass="26107">MHIFPSTFTFLTSLQQNNNREWFQEHKSDYDLAHQNVKDFVAEFIHTLSKIDRYISEDIPVSKCLFRIYRDTRFSKDKTPYKNWFGAGISVAGRKLNGPEYYLHIQPGNSFIAGGYWRPEKEHLAAIRQEIDYNGTQFRQIINAPKFTKFCILNNEDKLKKVPAGYDADHPDIEFLKLKSFTASSTLSDADLSEDDGRSITRLLNFAEAMYDFKLFLHQALDEE</sequence>
<dbReference type="EMBL" id="JBHLWO010000001">
    <property type="protein sequence ID" value="MFC0317452.1"/>
    <property type="molecule type" value="Genomic_DNA"/>
</dbReference>
<dbReference type="InterPro" id="IPR015996">
    <property type="entry name" value="UCP028451"/>
</dbReference>
<name>A0ABV6HFQ4_9SPHI</name>
<comment type="caution">
    <text evidence="1">The sequence shown here is derived from an EMBL/GenBank/DDBJ whole genome shotgun (WGS) entry which is preliminary data.</text>
</comment>
<dbReference type="NCBIfam" id="TIGR02453">
    <property type="entry name" value="TIGR02453 family protein"/>
    <property type="match status" value="1"/>
</dbReference>
<reference evidence="1 2" key="1">
    <citation type="submission" date="2024-09" db="EMBL/GenBank/DDBJ databases">
        <authorList>
            <person name="Sun Q."/>
            <person name="Mori K."/>
        </authorList>
    </citation>
    <scope>NUCLEOTIDE SEQUENCE [LARGE SCALE GENOMIC DNA]</scope>
    <source>
        <strain evidence="1 2">CCM 7765</strain>
    </source>
</reference>
<dbReference type="PIRSF" id="PIRSF028451">
    <property type="entry name" value="UCP028451"/>
    <property type="match status" value="1"/>
</dbReference>
<dbReference type="RefSeq" id="WP_130854601.1">
    <property type="nucleotide sequence ID" value="NZ_JBHLWO010000001.1"/>
</dbReference>